<dbReference type="Proteomes" id="UP000590740">
    <property type="component" value="Unassembled WGS sequence"/>
</dbReference>
<organism evidence="5 6">
    <name type="scientific">Prosthecobacter vanneervenii</name>
    <dbReference type="NCBI Taxonomy" id="48466"/>
    <lineage>
        <taxon>Bacteria</taxon>
        <taxon>Pseudomonadati</taxon>
        <taxon>Verrucomicrobiota</taxon>
        <taxon>Verrucomicrobiia</taxon>
        <taxon>Verrucomicrobiales</taxon>
        <taxon>Verrucomicrobiaceae</taxon>
        <taxon>Prosthecobacter</taxon>
    </lineage>
</organism>
<keyword evidence="4" id="KW-0732">Signal</keyword>
<dbReference type="PANTHER" id="PTHR30344:SF1">
    <property type="entry name" value="6-PHOSPHOGLUCONOLACTONASE"/>
    <property type="match status" value="1"/>
</dbReference>
<evidence type="ECO:0000256" key="1">
    <source>
        <dbReference type="ARBA" id="ARBA00005564"/>
    </source>
</evidence>
<dbReference type="GO" id="GO:0017057">
    <property type="term" value="F:6-phosphogluconolactonase activity"/>
    <property type="evidence" value="ECO:0007669"/>
    <property type="project" value="UniProtKB-EC"/>
</dbReference>
<dbReference type="EMBL" id="JACHIG010000007">
    <property type="protein sequence ID" value="MBB5033870.1"/>
    <property type="molecule type" value="Genomic_DNA"/>
</dbReference>
<evidence type="ECO:0000313" key="6">
    <source>
        <dbReference type="Proteomes" id="UP000590740"/>
    </source>
</evidence>
<evidence type="ECO:0000256" key="4">
    <source>
        <dbReference type="SAM" id="SignalP"/>
    </source>
</evidence>
<dbReference type="Pfam" id="PF10282">
    <property type="entry name" value="Lactonase"/>
    <property type="match status" value="1"/>
</dbReference>
<feature type="region of interest" description="Disordered" evidence="3">
    <location>
        <begin position="155"/>
        <end position="177"/>
    </location>
</feature>
<dbReference type="InterPro" id="IPR019405">
    <property type="entry name" value="Lactonase_7-beta_prop"/>
</dbReference>
<evidence type="ECO:0000313" key="5">
    <source>
        <dbReference type="EMBL" id="MBB5033870.1"/>
    </source>
</evidence>
<dbReference type="InterPro" id="IPR015943">
    <property type="entry name" value="WD40/YVTN_repeat-like_dom_sf"/>
</dbReference>
<sequence length="382" mass="39973">MTRSTIAFAFAALTTTAIAGENFLVYFGTSTTAKNGSKGIYVARFNTATGELTQPQLAAEAGNPGFLAIHPTKKYMYACGDVVKADGQKGGGLSSFGINKDTGKLTLINQSATSGAGPCHVSVDKTGSVATISNYGSGSIGSYAIKEDGSLSPEASFFQHEGSGADPKRQAGPHAHSVNFSPDNRYAYACDLGLDKVLIYKVDTASGKLTPNDPAFAKTPAGGGPRHLAFHPNGKYVYVNNEMAMTETVFAYDAATGGLTEIETVSTLPEADRGMKGLSTAETVVHPNGRVVYVSNRTHDTIAVFACDPATGKLTLLQNVPVEGKIPRNICLDPTGKWLVAAHQDSATAALFKVDQDSGKLTFTGTKVDVPGSICVRFLALD</sequence>
<comment type="caution">
    <text evidence="5">The sequence shown here is derived from an EMBL/GenBank/DDBJ whole genome shotgun (WGS) entry which is preliminary data.</text>
</comment>
<accession>A0A7W7YDK0</accession>
<name>A0A7W7YDK0_9BACT</name>
<evidence type="ECO:0000256" key="2">
    <source>
        <dbReference type="ARBA" id="ARBA00022526"/>
    </source>
</evidence>
<dbReference type="FunFam" id="2.130.10.10:FF:000306">
    <property type="entry name" value="3-carboxymuconate cyclase"/>
    <property type="match status" value="1"/>
</dbReference>
<reference evidence="5 6" key="1">
    <citation type="submission" date="2020-08" db="EMBL/GenBank/DDBJ databases">
        <title>Genomic Encyclopedia of Type Strains, Phase IV (KMG-IV): sequencing the most valuable type-strain genomes for metagenomic binning, comparative biology and taxonomic classification.</title>
        <authorList>
            <person name="Goeker M."/>
        </authorList>
    </citation>
    <scope>NUCLEOTIDE SEQUENCE [LARGE SCALE GENOMIC DNA]</scope>
    <source>
        <strain evidence="5 6">DSM 12252</strain>
    </source>
</reference>
<feature type="signal peptide" evidence="4">
    <location>
        <begin position="1"/>
        <end position="19"/>
    </location>
</feature>
<dbReference type="AlphaFoldDB" id="A0A7W7YDK0"/>
<keyword evidence="5" id="KW-0378">Hydrolase</keyword>
<comment type="similarity">
    <text evidence="1">Belongs to the cycloisomerase 2 family.</text>
</comment>
<dbReference type="PANTHER" id="PTHR30344">
    <property type="entry name" value="6-PHOSPHOGLUCONOLACTONASE-RELATED"/>
    <property type="match status" value="1"/>
</dbReference>
<dbReference type="EC" id="3.1.1.31" evidence="5"/>
<dbReference type="InterPro" id="IPR050282">
    <property type="entry name" value="Cycloisomerase_2"/>
</dbReference>
<keyword evidence="2" id="KW-0313">Glucose metabolism</keyword>
<dbReference type="GO" id="GO:0005829">
    <property type="term" value="C:cytosol"/>
    <property type="evidence" value="ECO:0007669"/>
    <property type="project" value="TreeGrafter"/>
</dbReference>
<keyword evidence="6" id="KW-1185">Reference proteome</keyword>
<evidence type="ECO:0000256" key="3">
    <source>
        <dbReference type="SAM" id="MobiDB-lite"/>
    </source>
</evidence>
<dbReference type="GO" id="GO:0006006">
    <property type="term" value="P:glucose metabolic process"/>
    <property type="evidence" value="ECO:0007669"/>
    <property type="project" value="UniProtKB-KW"/>
</dbReference>
<dbReference type="RefSeq" id="WP_184341100.1">
    <property type="nucleotide sequence ID" value="NZ_JACHIG010000007.1"/>
</dbReference>
<keyword evidence="2" id="KW-0119">Carbohydrate metabolism</keyword>
<feature type="chain" id="PRO_5031164736" evidence="4">
    <location>
        <begin position="20"/>
        <end position="382"/>
    </location>
</feature>
<dbReference type="SUPFAM" id="SSF51004">
    <property type="entry name" value="C-terminal (heme d1) domain of cytochrome cd1-nitrite reductase"/>
    <property type="match status" value="1"/>
</dbReference>
<gene>
    <name evidence="5" type="ORF">HNQ65_003460</name>
</gene>
<dbReference type="Gene3D" id="2.130.10.10">
    <property type="entry name" value="YVTN repeat-like/Quinoprotein amine dehydrogenase"/>
    <property type="match status" value="1"/>
</dbReference>
<dbReference type="InterPro" id="IPR011048">
    <property type="entry name" value="Haem_d1_sf"/>
</dbReference>
<proteinExistence type="inferred from homology"/>
<protein>
    <submittedName>
        <fullName evidence="5">6-phosphogluconolactonase</fullName>
        <ecNumber evidence="5">3.1.1.31</ecNumber>
    </submittedName>
</protein>